<comment type="caution">
    <text evidence="1">The sequence shown here is derived from an EMBL/GenBank/DDBJ whole genome shotgun (WGS) entry which is preliminary data.</text>
</comment>
<proteinExistence type="predicted"/>
<sequence length="56" mass="6716">MHLVYNKCIKRRPPLPVDDVQVSKSLPRWQDIVYYTTHLVYNKCTKRIFLLPVDDV</sequence>
<dbReference type="AlphaFoldDB" id="A0A232EK96"/>
<gene>
    <name evidence="1" type="ORF">TSAR_011388</name>
</gene>
<accession>A0A232EK96</accession>
<protein>
    <submittedName>
        <fullName evidence="1">Uncharacterized protein</fullName>
    </submittedName>
</protein>
<evidence type="ECO:0000313" key="2">
    <source>
        <dbReference type="Proteomes" id="UP000215335"/>
    </source>
</evidence>
<name>A0A232EK96_9HYME</name>
<evidence type="ECO:0000313" key="1">
    <source>
        <dbReference type="EMBL" id="OXU18731.1"/>
    </source>
</evidence>
<dbReference type="Proteomes" id="UP000215335">
    <property type="component" value="Unassembled WGS sequence"/>
</dbReference>
<reference evidence="1 2" key="1">
    <citation type="journal article" date="2017" name="Curr. Biol.">
        <title>The Evolution of Venom by Co-option of Single-Copy Genes.</title>
        <authorList>
            <person name="Martinson E.O."/>
            <person name="Mrinalini"/>
            <person name="Kelkar Y.D."/>
            <person name="Chang C.H."/>
            <person name="Werren J.H."/>
        </authorList>
    </citation>
    <scope>NUCLEOTIDE SEQUENCE [LARGE SCALE GENOMIC DNA]</scope>
    <source>
        <strain evidence="1 2">Alberta</strain>
        <tissue evidence="1">Whole body</tissue>
    </source>
</reference>
<organism evidence="1 2">
    <name type="scientific">Trichomalopsis sarcophagae</name>
    <dbReference type="NCBI Taxonomy" id="543379"/>
    <lineage>
        <taxon>Eukaryota</taxon>
        <taxon>Metazoa</taxon>
        <taxon>Ecdysozoa</taxon>
        <taxon>Arthropoda</taxon>
        <taxon>Hexapoda</taxon>
        <taxon>Insecta</taxon>
        <taxon>Pterygota</taxon>
        <taxon>Neoptera</taxon>
        <taxon>Endopterygota</taxon>
        <taxon>Hymenoptera</taxon>
        <taxon>Apocrita</taxon>
        <taxon>Proctotrupomorpha</taxon>
        <taxon>Chalcidoidea</taxon>
        <taxon>Pteromalidae</taxon>
        <taxon>Pteromalinae</taxon>
        <taxon>Trichomalopsis</taxon>
    </lineage>
</organism>
<keyword evidence="2" id="KW-1185">Reference proteome</keyword>
<dbReference type="EMBL" id="NNAY01003877">
    <property type="protein sequence ID" value="OXU18731.1"/>
    <property type="molecule type" value="Genomic_DNA"/>
</dbReference>